<dbReference type="eggNOG" id="COG1215">
    <property type="taxonomic scope" value="Bacteria"/>
</dbReference>
<dbReference type="HOGENOM" id="CLU_025996_25_1_6"/>
<dbReference type="Pfam" id="PF00535">
    <property type="entry name" value="Glycos_transf_2"/>
    <property type="match status" value="1"/>
</dbReference>
<reference evidence="2 3" key="1">
    <citation type="journal article" date="2010" name="BMC Genomics">
        <title>Genome comparison of the epiphytic bacteria Erwinia billingiae and E. tasmaniensis with the pear pathogen E. pyrifoliae.</title>
        <authorList>
            <person name="Kube M."/>
            <person name="Migdoll A.M."/>
            <person name="Gehring I."/>
            <person name="Heitmann K."/>
            <person name="Mayer Y."/>
            <person name="Kuhl H."/>
            <person name="Knaust F."/>
            <person name="Geider K."/>
            <person name="Reinhardt R."/>
        </authorList>
    </citation>
    <scope>NUCLEOTIDE SEQUENCE [LARGE SCALE GENOMIC DNA]</scope>
    <source>
        <strain evidence="2 3">Eb661</strain>
    </source>
</reference>
<organism evidence="3">
    <name type="scientific">Erwinia billingiae (strain Eb661)</name>
    <dbReference type="NCBI Taxonomy" id="634500"/>
    <lineage>
        <taxon>Bacteria</taxon>
        <taxon>Pseudomonadati</taxon>
        <taxon>Pseudomonadota</taxon>
        <taxon>Gammaproteobacteria</taxon>
        <taxon>Enterobacterales</taxon>
        <taxon>Erwiniaceae</taxon>
        <taxon>Erwinia</taxon>
    </lineage>
</organism>
<evidence type="ECO:0000313" key="3">
    <source>
        <dbReference type="Proteomes" id="UP000008793"/>
    </source>
</evidence>
<dbReference type="SUPFAM" id="SSF53448">
    <property type="entry name" value="Nucleotide-diphospho-sugar transferases"/>
    <property type="match status" value="1"/>
</dbReference>
<dbReference type="Gene3D" id="3.90.550.10">
    <property type="entry name" value="Spore Coat Polysaccharide Biosynthesis Protein SpsA, Chain A"/>
    <property type="match status" value="1"/>
</dbReference>
<evidence type="ECO:0000259" key="1">
    <source>
        <dbReference type="Pfam" id="PF00535"/>
    </source>
</evidence>
<keyword evidence="3" id="KW-1185">Reference proteome</keyword>
<dbReference type="PANTHER" id="PTHR22916">
    <property type="entry name" value="GLYCOSYLTRANSFERASE"/>
    <property type="match status" value="1"/>
</dbReference>
<dbReference type="RefSeq" id="WP_013200113.1">
    <property type="nucleotide sequence ID" value="NC_014306.1"/>
</dbReference>
<feature type="domain" description="Glycosyltransferase 2-like" evidence="1">
    <location>
        <begin position="8"/>
        <end position="151"/>
    </location>
</feature>
<sequence length="307" mass="34895">MTNACPLSILIAAHNSEAYLAATLDSIVASLGEALDQAEIIIVNDGSTDGTQAIIDRYARQLPRLRSVLSAHRNVGKVRNQAVSLATGDYLLMVDSDDQLLPDALQDRLVTLQEHAPDIFLSKIIEVRGDIANQPIWQAKSPEILTQRQSVERFLIHRDYQAHFIGQFFARHLLQQHAFPDFICYEDSWLFPLLLTLSHKTLYSDSGFYLYRKHANSLSSAIDERKIDCLIAATQHMDEVLPANFASLITCHWLDIANRYPDALRSSGQDRIVNERIGRVSLSRFLLDRKIRLSYKRKMLKVRKRGL</sequence>
<dbReference type="EMBL" id="FP236843">
    <property type="protein sequence ID" value="CAX57606.1"/>
    <property type="molecule type" value="Genomic_DNA"/>
</dbReference>
<proteinExistence type="predicted"/>
<keyword evidence="2" id="KW-0808">Transferase</keyword>
<dbReference type="CAZy" id="GT2">
    <property type="family name" value="Glycosyltransferase Family 2"/>
</dbReference>
<dbReference type="KEGG" id="ebi:EbC_00750"/>
<evidence type="ECO:0000313" key="2">
    <source>
        <dbReference type="EMBL" id="CAX57606.1"/>
    </source>
</evidence>
<dbReference type="GeneID" id="90510040"/>
<dbReference type="CDD" id="cd00761">
    <property type="entry name" value="Glyco_tranf_GTA_type"/>
    <property type="match status" value="1"/>
</dbReference>
<dbReference type="InterPro" id="IPR029044">
    <property type="entry name" value="Nucleotide-diphossugar_trans"/>
</dbReference>
<dbReference type="InterPro" id="IPR001173">
    <property type="entry name" value="Glyco_trans_2-like"/>
</dbReference>
<accession>D8MKF0</accession>
<gene>
    <name evidence="2" type="ordered locus">EbC_00750</name>
</gene>
<protein>
    <submittedName>
        <fullName evidence="2">Glucosyltransferase</fullName>
    </submittedName>
</protein>
<dbReference type="PANTHER" id="PTHR22916:SF3">
    <property type="entry name" value="UDP-GLCNAC:BETAGAL BETA-1,3-N-ACETYLGLUCOSAMINYLTRANSFERASE-LIKE PROTEIN 1"/>
    <property type="match status" value="1"/>
</dbReference>
<dbReference type="AlphaFoldDB" id="D8MKF0"/>
<dbReference type="Proteomes" id="UP000008793">
    <property type="component" value="Chromosome"/>
</dbReference>
<dbReference type="STRING" id="634500.EbC_00750"/>
<name>D8MKF0_ERWBE</name>
<dbReference type="GO" id="GO:0016758">
    <property type="term" value="F:hexosyltransferase activity"/>
    <property type="evidence" value="ECO:0007669"/>
    <property type="project" value="UniProtKB-ARBA"/>
</dbReference>